<dbReference type="Proteomes" id="UP000887580">
    <property type="component" value="Unplaced"/>
</dbReference>
<reference evidence="2" key="1">
    <citation type="submission" date="2022-11" db="UniProtKB">
        <authorList>
            <consortium name="WormBaseParasite"/>
        </authorList>
    </citation>
    <scope>IDENTIFICATION</scope>
</reference>
<evidence type="ECO:0000313" key="2">
    <source>
        <dbReference type="WBParaSite" id="PS1159_v2.g20775.t1"/>
    </source>
</evidence>
<protein>
    <submittedName>
        <fullName evidence="2">Uncharacterized protein</fullName>
    </submittedName>
</protein>
<proteinExistence type="predicted"/>
<accession>A0AC35FTY7</accession>
<name>A0AC35FTY7_9BILA</name>
<sequence>MKFVICFVLLFSFPSIFCSDPWGWQTPSTIYNFDNSHGEGHKYGHDDEKIYDNDHVNKFQHENAHESGTAAGFIKGAKTDWANYQYGGEGSRAEGDSFAKSYGTSFGEGHDVGHASGKHHNHANNVGNDFSKTGGWKYSPHYETLEINEHDPWQK</sequence>
<organism evidence="1 2">
    <name type="scientific">Panagrolaimus sp. PS1159</name>
    <dbReference type="NCBI Taxonomy" id="55785"/>
    <lineage>
        <taxon>Eukaryota</taxon>
        <taxon>Metazoa</taxon>
        <taxon>Ecdysozoa</taxon>
        <taxon>Nematoda</taxon>
        <taxon>Chromadorea</taxon>
        <taxon>Rhabditida</taxon>
        <taxon>Tylenchina</taxon>
        <taxon>Panagrolaimomorpha</taxon>
        <taxon>Panagrolaimoidea</taxon>
        <taxon>Panagrolaimidae</taxon>
        <taxon>Panagrolaimus</taxon>
    </lineage>
</organism>
<evidence type="ECO:0000313" key="1">
    <source>
        <dbReference type="Proteomes" id="UP000887580"/>
    </source>
</evidence>
<dbReference type="WBParaSite" id="PS1159_v2.g20775.t1">
    <property type="protein sequence ID" value="PS1159_v2.g20775.t1"/>
    <property type="gene ID" value="PS1159_v2.g20775"/>
</dbReference>